<keyword evidence="2" id="KW-1185">Reference proteome</keyword>
<dbReference type="eggNOG" id="ENOG5032S32">
    <property type="taxonomic scope" value="Bacteria"/>
</dbReference>
<name>A2SGG7_METPP</name>
<dbReference type="Proteomes" id="UP000000366">
    <property type="component" value="Chromosome"/>
</dbReference>
<accession>A2SGG7</accession>
<evidence type="ECO:0000313" key="1">
    <source>
        <dbReference type="EMBL" id="ABM94656.1"/>
    </source>
</evidence>
<dbReference type="AlphaFoldDB" id="A2SGG7"/>
<dbReference type="RefSeq" id="WP_011829293.1">
    <property type="nucleotide sequence ID" value="NC_008825.1"/>
</dbReference>
<evidence type="ECO:0000313" key="2">
    <source>
        <dbReference type="Proteomes" id="UP000000366"/>
    </source>
</evidence>
<proteinExistence type="predicted"/>
<sequence>MAFPILDLPTPMHIASFADLLQAATQQPQPQRLLFVFTRAELPEGATPAQRARFEAGEGGELAPLMCVDKSPAELPSFAALQAEARQAGPAWDIVFVAAMADRPGAADEALQRMVDAVKQGRIEGFLAFDAVGEPVHFG</sequence>
<organism evidence="1 2">
    <name type="scientific">Methylibium petroleiphilum (strain ATCC BAA-1232 / LMG 22953 / PM1)</name>
    <dbReference type="NCBI Taxonomy" id="420662"/>
    <lineage>
        <taxon>Bacteria</taxon>
        <taxon>Pseudomonadati</taxon>
        <taxon>Pseudomonadota</taxon>
        <taxon>Betaproteobacteria</taxon>
        <taxon>Burkholderiales</taxon>
        <taxon>Sphaerotilaceae</taxon>
        <taxon>Methylibium</taxon>
    </lineage>
</organism>
<dbReference type="HOGENOM" id="CLU_133267_0_0_4"/>
<dbReference type="STRING" id="420662.Mpe_A1696"/>
<dbReference type="KEGG" id="mpt:Mpe_A1696"/>
<gene>
    <name evidence="1" type="ordered locus">Mpe_A1696</name>
</gene>
<dbReference type="EMBL" id="CP000555">
    <property type="protein sequence ID" value="ABM94656.1"/>
    <property type="molecule type" value="Genomic_DNA"/>
</dbReference>
<protein>
    <submittedName>
        <fullName evidence="1">Uncharacterized protein</fullName>
    </submittedName>
</protein>
<reference evidence="1 2" key="1">
    <citation type="journal article" date="2007" name="J. Bacteriol.">
        <title>Whole-genome analysis of the methyl tert-butyl ether-degrading beta-proteobacterium Methylibium petroleiphilum PM1.</title>
        <authorList>
            <person name="Kane S.R."/>
            <person name="Chakicherla A.Y."/>
            <person name="Chain P.S.G."/>
            <person name="Schmidt R."/>
            <person name="Shin M.W."/>
            <person name="Legler T.C."/>
            <person name="Scow K.M."/>
            <person name="Larimer F.W."/>
            <person name="Lucas S.M."/>
            <person name="Richardson P.M."/>
            <person name="Hristova K.R."/>
        </authorList>
    </citation>
    <scope>NUCLEOTIDE SEQUENCE [LARGE SCALE GENOMIC DNA]</scope>
    <source>
        <strain evidence="2">ATCC BAA-1232 / LMG 22953 / PM1</strain>
    </source>
</reference>